<dbReference type="AlphaFoldDB" id="A0A4Q2DGR1"/>
<keyword evidence="3" id="KW-1185">Reference proteome</keyword>
<organism evidence="2 3">
    <name type="scientific">Candolleomyces aberdarensis</name>
    <dbReference type="NCBI Taxonomy" id="2316362"/>
    <lineage>
        <taxon>Eukaryota</taxon>
        <taxon>Fungi</taxon>
        <taxon>Dikarya</taxon>
        <taxon>Basidiomycota</taxon>
        <taxon>Agaricomycotina</taxon>
        <taxon>Agaricomycetes</taxon>
        <taxon>Agaricomycetidae</taxon>
        <taxon>Agaricales</taxon>
        <taxon>Agaricineae</taxon>
        <taxon>Psathyrellaceae</taxon>
        <taxon>Candolleomyces</taxon>
    </lineage>
</organism>
<sequence>MSVASKNPFALLDAEDSSRPAPSPAPAKQASPGPPAAPAASHGQEQGTRGGPASRGGKYFSH</sequence>
<proteinExistence type="predicted"/>
<name>A0A4Q2DGR1_9AGAR</name>
<gene>
    <name evidence="2" type="ORF">EST38_g7703</name>
</gene>
<protein>
    <submittedName>
        <fullName evidence="2">Uncharacterized protein</fullName>
    </submittedName>
</protein>
<reference evidence="2 3" key="1">
    <citation type="submission" date="2019-01" db="EMBL/GenBank/DDBJ databases">
        <title>Draft genome sequence of Psathyrella aberdarensis IHI B618.</title>
        <authorList>
            <person name="Buettner E."/>
            <person name="Kellner H."/>
        </authorList>
    </citation>
    <scope>NUCLEOTIDE SEQUENCE [LARGE SCALE GENOMIC DNA]</scope>
    <source>
        <strain evidence="2 3">IHI B618</strain>
    </source>
</reference>
<dbReference type="STRING" id="2316362.A0A4Q2DGR1"/>
<comment type="caution">
    <text evidence="2">The sequence shown here is derived from an EMBL/GenBank/DDBJ whole genome shotgun (WGS) entry which is preliminary data.</text>
</comment>
<dbReference type="EMBL" id="SDEE01000286">
    <property type="protein sequence ID" value="RXW18156.1"/>
    <property type="molecule type" value="Genomic_DNA"/>
</dbReference>
<dbReference type="Proteomes" id="UP000290288">
    <property type="component" value="Unassembled WGS sequence"/>
</dbReference>
<evidence type="ECO:0000313" key="3">
    <source>
        <dbReference type="Proteomes" id="UP000290288"/>
    </source>
</evidence>
<evidence type="ECO:0000313" key="2">
    <source>
        <dbReference type="EMBL" id="RXW18156.1"/>
    </source>
</evidence>
<feature type="region of interest" description="Disordered" evidence="1">
    <location>
        <begin position="1"/>
        <end position="62"/>
    </location>
</feature>
<accession>A0A4Q2DGR1</accession>
<evidence type="ECO:0000256" key="1">
    <source>
        <dbReference type="SAM" id="MobiDB-lite"/>
    </source>
</evidence>